<accession>A0A022RNH3</accession>
<dbReference type="Proteomes" id="UP000030748">
    <property type="component" value="Unassembled WGS sequence"/>
</dbReference>
<proteinExistence type="predicted"/>
<dbReference type="PhylomeDB" id="A0A022RNH3"/>
<name>A0A022RNH3_ERYGU</name>
<gene>
    <name evidence="2" type="ORF">MIMGU_mgv1a015604mg</name>
</gene>
<reference evidence="2 3" key="1">
    <citation type="journal article" date="2013" name="Proc. Natl. Acad. Sci. U.S.A.">
        <title>Fine-scale variation in meiotic recombination in Mimulus inferred from population shotgun sequencing.</title>
        <authorList>
            <person name="Hellsten U."/>
            <person name="Wright K.M."/>
            <person name="Jenkins J."/>
            <person name="Shu S."/>
            <person name="Yuan Y."/>
            <person name="Wessler S.R."/>
            <person name="Schmutz J."/>
            <person name="Willis J.H."/>
            <person name="Rokhsar D.S."/>
        </authorList>
    </citation>
    <scope>NUCLEOTIDE SEQUENCE [LARGE SCALE GENOMIC DNA]</scope>
    <source>
        <strain evidence="3">cv. DUN x IM62</strain>
    </source>
</reference>
<sequence length="152" mass="17803">MLPDDEHRREVEYALEYAMLAILDRMPPVVPPPQTLSEAHQRLRGYCSRHNTPPVPIRVPRDWKPCLELPKHMLDSQAQPQLDKQIEQLRGLITNAIFTGRSNSYLATAHNYLATAKIYVRRAHFEQARVDRKRKSDELAESMDEWYANKKR</sequence>
<evidence type="ECO:0000313" key="3">
    <source>
        <dbReference type="Proteomes" id="UP000030748"/>
    </source>
</evidence>
<evidence type="ECO:0000256" key="1">
    <source>
        <dbReference type="SAM" id="MobiDB-lite"/>
    </source>
</evidence>
<feature type="region of interest" description="Disordered" evidence="1">
    <location>
        <begin position="133"/>
        <end position="152"/>
    </location>
</feature>
<keyword evidence="3" id="KW-1185">Reference proteome</keyword>
<dbReference type="KEGG" id="egt:105953492"/>
<protein>
    <submittedName>
        <fullName evidence="2">Uncharacterized protein</fullName>
    </submittedName>
</protein>
<dbReference type="AlphaFoldDB" id="A0A022RNH3"/>
<evidence type="ECO:0000313" key="2">
    <source>
        <dbReference type="EMBL" id="EYU41353.1"/>
    </source>
</evidence>
<dbReference type="EMBL" id="KI630330">
    <property type="protein sequence ID" value="EYU41353.1"/>
    <property type="molecule type" value="Genomic_DNA"/>
</dbReference>
<organism evidence="2 3">
    <name type="scientific">Erythranthe guttata</name>
    <name type="common">Yellow monkey flower</name>
    <name type="synonym">Mimulus guttatus</name>
    <dbReference type="NCBI Taxonomy" id="4155"/>
    <lineage>
        <taxon>Eukaryota</taxon>
        <taxon>Viridiplantae</taxon>
        <taxon>Streptophyta</taxon>
        <taxon>Embryophyta</taxon>
        <taxon>Tracheophyta</taxon>
        <taxon>Spermatophyta</taxon>
        <taxon>Magnoliopsida</taxon>
        <taxon>eudicotyledons</taxon>
        <taxon>Gunneridae</taxon>
        <taxon>Pentapetalae</taxon>
        <taxon>asterids</taxon>
        <taxon>lamiids</taxon>
        <taxon>Lamiales</taxon>
        <taxon>Phrymaceae</taxon>
        <taxon>Erythranthe</taxon>
    </lineage>
</organism>